<accession>A0AA39JAK1</accession>
<comment type="catalytic activity">
    <reaction evidence="10 11">
        <text>L-lysyl(79)-[histone H3] + 3 S-adenosyl-L-methionine = N(6),N(6),N(6)-trimethyl-L-lysyl(79)-[histone H3] + 3 S-adenosyl-L-homocysteine + 3 H(+)</text>
        <dbReference type="Rhea" id="RHEA:60328"/>
        <dbReference type="Rhea" id="RHEA-COMP:15549"/>
        <dbReference type="Rhea" id="RHEA-COMP:15552"/>
        <dbReference type="ChEBI" id="CHEBI:15378"/>
        <dbReference type="ChEBI" id="CHEBI:29969"/>
        <dbReference type="ChEBI" id="CHEBI:57856"/>
        <dbReference type="ChEBI" id="CHEBI:59789"/>
        <dbReference type="ChEBI" id="CHEBI:61961"/>
        <dbReference type="EC" id="2.1.1.360"/>
    </reaction>
</comment>
<proteinExistence type="inferred from homology"/>
<dbReference type="InterPro" id="IPR030445">
    <property type="entry name" value="H3-K79_meTrfase"/>
</dbReference>
<dbReference type="PROSITE" id="PS51569">
    <property type="entry name" value="DOT1"/>
    <property type="match status" value="1"/>
</dbReference>
<dbReference type="GeneID" id="85352231"/>
<dbReference type="EMBL" id="JAUEPS010000090">
    <property type="protein sequence ID" value="KAK0439088.1"/>
    <property type="molecule type" value="Genomic_DNA"/>
</dbReference>
<evidence type="ECO:0000256" key="1">
    <source>
        <dbReference type="ARBA" id="ARBA00004123"/>
    </source>
</evidence>
<protein>
    <recommendedName>
        <fullName evidence="3 11">Histone-lysine N-methyltransferase, H3 lysine-79 specific</fullName>
        <ecNumber evidence="2 11">2.1.1.360</ecNumber>
    </recommendedName>
    <alternativeName>
        <fullName evidence="9 11">Histone H3-K79 methyltransferase</fullName>
    </alternativeName>
</protein>
<comment type="similarity">
    <text evidence="11">Belongs to the class I-like SAM-binding methyltransferase superfamily. DOT1 family.</text>
</comment>
<evidence type="ECO:0000259" key="12">
    <source>
        <dbReference type="PROSITE" id="PS51569"/>
    </source>
</evidence>
<dbReference type="RefSeq" id="XP_060323158.1">
    <property type="nucleotide sequence ID" value="XM_060468683.1"/>
</dbReference>
<comment type="subcellular location">
    <subcellularLocation>
        <location evidence="1 11">Nucleus</location>
    </subcellularLocation>
</comment>
<dbReference type="InterPro" id="IPR029063">
    <property type="entry name" value="SAM-dependent_MTases_sf"/>
</dbReference>
<organism evidence="13 14">
    <name type="scientific">Armillaria tabescens</name>
    <name type="common">Ringless honey mushroom</name>
    <name type="synonym">Agaricus tabescens</name>
    <dbReference type="NCBI Taxonomy" id="1929756"/>
    <lineage>
        <taxon>Eukaryota</taxon>
        <taxon>Fungi</taxon>
        <taxon>Dikarya</taxon>
        <taxon>Basidiomycota</taxon>
        <taxon>Agaricomycotina</taxon>
        <taxon>Agaricomycetes</taxon>
        <taxon>Agaricomycetidae</taxon>
        <taxon>Agaricales</taxon>
        <taxon>Marasmiineae</taxon>
        <taxon>Physalacriaceae</taxon>
        <taxon>Desarmillaria</taxon>
    </lineage>
</organism>
<dbReference type="Pfam" id="PF08123">
    <property type="entry name" value="DOT1"/>
    <property type="match status" value="1"/>
</dbReference>
<dbReference type="GO" id="GO:0000077">
    <property type="term" value="P:DNA damage checkpoint signaling"/>
    <property type="evidence" value="ECO:0007669"/>
    <property type="project" value="TreeGrafter"/>
</dbReference>
<dbReference type="PANTHER" id="PTHR21451:SF0">
    <property type="entry name" value="HISTONE-LYSINE N-METHYLTRANSFERASE, H3 LYSINE-79 SPECIFIC"/>
    <property type="match status" value="1"/>
</dbReference>
<comment type="function">
    <text evidence="11">Histone methyltransferase that specifically trimethylates histone H3 to form H3K79me3. This methylation is required for telomere silencing and for the pachytene checkpoint during the meiotic cell cycle by allowing the recruitment of RAD9 to double strand breaks. Nucleosomes are preferred as substrate compared to free histone.</text>
</comment>
<keyword evidence="4 11" id="KW-0489">Methyltransferase</keyword>
<keyword evidence="14" id="KW-1185">Reference proteome</keyword>
<reference evidence="13" key="1">
    <citation type="submission" date="2023-06" db="EMBL/GenBank/DDBJ databases">
        <authorList>
            <consortium name="Lawrence Berkeley National Laboratory"/>
            <person name="Ahrendt S."/>
            <person name="Sahu N."/>
            <person name="Indic B."/>
            <person name="Wong-Bajracharya J."/>
            <person name="Merenyi Z."/>
            <person name="Ke H.-M."/>
            <person name="Monk M."/>
            <person name="Kocsube S."/>
            <person name="Drula E."/>
            <person name="Lipzen A."/>
            <person name="Balint B."/>
            <person name="Henrissat B."/>
            <person name="Andreopoulos B."/>
            <person name="Martin F.M."/>
            <person name="Harder C.B."/>
            <person name="Rigling D."/>
            <person name="Ford K.L."/>
            <person name="Foster G.D."/>
            <person name="Pangilinan J."/>
            <person name="Papanicolaou A."/>
            <person name="Barry K."/>
            <person name="LaButti K."/>
            <person name="Viragh M."/>
            <person name="Koriabine M."/>
            <person name="Yan M."/>
            <person name="Riley R."/>
            <person name="Champramary S."/>
            <person name="Plett K.L."/>
            <person name="Tsai I.J."/>
            <person name="Slot J."/>
            <person name="Sipos G."/>
            <person name="Plett J."/>
            <person name="Nagy L.G."/>
            <person name="Grigoriev I.V."/>
        </authorList>
    </citation>
    <scope>NUCLEOTIDE SEQUENCE</scope>
    <source>
        <strain evidence="13">CCBAS 213</strain>
    </source>
</reference>
<evidence type="ECO:0000256" key="4">
    <source>
        <dbReference type="ARBA" id="ARBA00022603"/>
    </source>
</evidence>
<dbReference type="InterPro" id="IPR025789">
    <property type="entry name" value="DOT1_dom"/>
</dbReference>
<evidence type="ECO:0000313" key="14">
    <source>
        <dbReference type="Proteomes" id="UP001175211"/>
    </source>
</evidence>
<keyword evidence="6 11" id="KW-0949">S-adenosyl-L-methionine</keyword>
<keyword evidence="5 11" id="KW-0808">Transferase</keyword>
<evidence type="ECO:0000256" key="8">
    <source>
        <dbReference type="ARBA" id="ARBA00023242"/>
    </source>
</evidence>
<evidence type="ECO:0000256" key="9">
    <source>
        <dbReference type="ARBA" id="ARBA00029821"/>
    </source>
</evidence>
<evidence type="ECO:0000256" key="10">
    <source>
        <dbReference type="ARBA" id="ARBA00047770"/>
    </source>
</evidence>
<dbReference type="SUPFAM" id="SSF53335">
    <property type="entry name" value="S-adenosyl-L-methionine-dependent methyltransferases"/>
    <property type="match status" value="1"/>
</dbReference>
<dbReference type="EC" id="2.1.1.360" evidence="2 11"/>
<evidence type="ECO:0000256" key="11">
    <source>
        <dbReference type="RuleBase" id="RU271113"/>
    </source>
</evidence>
<evidence type="ECO:0000256" key="5">
    <source>
        <dbReference type="ARBA" id="ARBA00022679"/>
    </source>
</evidence>
<dbReference type="GO" id="GO:0032259">
    <property type="term" value="P:methylation"/>
    <property type="evidence" value="ECO:0007669"/>
    <property type="project" value="UniProtKB-KW"/>
</dbReference>
<evidence type="ECO:0000256" key="6">
    <source>
        <dbReference type="ARBA" id="ARBA00022691"/>
    </source>
</evidence>
<gene>
    <name evidence="13" type="ORF">EV420DRAFT_1316334</name>
</gene>
<comment type="caution">
    <text evidence="13">The sequence shown here is derived from an EMBL/GenBank/DDBJ whole genome shotgun (WGS) entry which is preliminary data.</text>
</comment>
<name>A0AA39JAK1_ARMTA</name>
<evidence type="ECO:0000256" key="3">
    <source>
        <dbReference type="ARBA" id="ARBA00020987"/>
    </source>
</evidence>
<comment type="activity regulation">
    <text evidence="11">Ubiquitination of histone H2B to form H2BK123ub1 is required for efficient DOT1 methyltransferase activity on histone H3.</text>
</comment>
<dbReference type="CDD" id="cd02440">
    <property type="entry name" value="AdoMet_MTases"/>
    <property type="match status" value="1"/>
</dbReference>
<evidence type="ECO:0000256" key="7">
    <source>
        <dbReference type="ARBA" id="ARBA00022853"/>
    </source>
</evidence>
<dbReference type="GO" id="GO:0006281">
    <property type="term" value="P:DNA repair"/>
    <property type="evidence" value="ECO:0007669"/>
    <property type="project" value="TreeGrafter"/>
</dbReference>
<keyword evidence="8 11" id="KW-0539">Nucleus</keyword>
<evidence type="ECO:0000313" key="13">
    <source>
        <dbReference type="EMBL" id="KAK0439088.1"/>
    </source>
</evidence>
<dbReference type="Gene3D" id="3.40.50.150">
    <property type="entry name" value="Vaccinia Virus protein VP39"/>
    <property type="match status" value="1"/>
</dbReference>
<sequence length="266" mass="30514">MNDINCALESEKINPLSDRIIEHIIEQSYSRRILTMAPKLNLGYKPWSSETYGELLPTFISKISQICHIQKSSLVLDLGCGTANVLCQIAISHGCRTYGIEVRNVCVEGAHSMISESQHRLELWGSEMMGSLIIEHANMLESTQLLQLLSEADLIIMNNFQFDPELIQSIKELIQNANLKEGAHIFSMKSLIRQCKNGKMTERDFSVPMREFRQVMHYYPPESVSWTESKGIFYILKKDTAWYRKKEAEFLNMKETSKRKGKKGAM</sequence>
<dbReference type="Proteomes" id="UP001175211">
    <property type="component" value="Unassembled WGS sequence"/>
</dbReference>
<comment type="miscellaneous">
    <text evidence="11">In contrast to other lysine histone methyltransferases, it does not contain a SET domain, suggesting the existence of another mechanism for methylation of lysine residues of histones.</text>
</comment>
<dbReference type="PANTHER" id="PTHR21451">
    <property type="entry name" value="HISTONE H3 METHYLTRANSFERASE"/>
    <property type="match status" value="1"/>
</dbReference>
<dbReference type="GO" id="GO:0140956">
    <property type="term" value="F:histone H3K79 trimethyltransferase activity"/>
    <property type="evidence" value="ECO:0007669"/>
    <property type="project" value="UniProtKB-EC"/>
</dbReference>
<feature type="domain" description="DOT1" evidence="12">
    <location>
        <begin position="1"/>
        <end position="251"/>
    </location>
</feature>
<keyword evidence="7 11" id="KW-0156">Chromatin regulator</keyword>
<dbReference type="AlphaFoldDB" id="A0AA39JAK1"/>
<evidence type="ECO:0000256" key="2">
    <source>
        <dbReference type="ARBA" id="ARBA00012190"/>
    </source>
</evidence>
<dbReference type="GO" id="GO:0005634">
    <property type="term" value="C:nucleus"/>
    <property type="evidence" value="ECO:0007669"/>
    <property type="project" value="UniProtKB-SubCell"/>
</dbReference>